<keyword evidence="3" id="KW-1185">Reference proteome</keyword>
<dbReference type="SUPFAM" id="SSF52540">
    <property type="entry name" value="P-loop containing nucleoside triphosphate hydrolases"/>
    <property type="match status" value="1"/>
</dbReference>
<protein>
    <recommendedName>
        <fullName evidence="1">DNA primase/polymerase bifunctional N-terminal domain-containing protein</fullName>
    </recommendedName>
</protein>
<feature type="domain" description="DNA primase/polymerase bifunctional N-terminal" evidence="1">
    <location>
        <begin position="60"/>
        <end position="207"/>
    </location>
</feature>
<dbReference type="Gene3D" id="3.40.50.300">
    <property type="entry name" value="P-loop containing nucleotide triphosphate hydrolases"/>
    <property type="match status" value="1"/>
</dbReference>
<dbReference type="SUPFAM" id="SSF56747">
    <property type="entry name" value="Prim-pol domain"/>
    <property type="match status" value="1"/>
</dbReference>
<proteinExistence type="predicted"/>
<dbReference type="CDD" id="cd04859">
    <property type="entry name" value="Prim_Pol"/>
    <property type="match status" value="1"/>
</dbReference>
<dbReference type="InterPro" id="IPR015330">
    <property type="entry name" value="DNA_primase/pol_bifunc_N"/>
</dbReference>
<comment type="caution">
    <text evidence="2">The sequence shown here is derived from an EMBL/GenBank/DDBJ whole genome shotgun (WGS) entry which is preliminary data.</text>
</comment>
<dbReference type="SMART" id="SM00943">
    <property type="entry name" value="Prim-Pol"/>
    <property type="match status" value="1"/>
</dbReference>
<evidence type="ECO:0000313" key="3">
    <source>
        <dbReference type="Proteomes" id="UP000235162"/>
    </source>
</evidence>
<name>A0AAP8MBQ5_9GAMM</name>
<dbReference type="RefSeq" id="WP_102106433.1">
    <property type="nucleotide sequence ID" value="NZ_BMYL01000006.1"/>
</dbReference>
<evidence type="ECO:0000313" key="2">
    <source>
        <dbReference type="EMBL" id="PLW84684.1"/>
    </source>
</evidence>
<dbReference type="Pfam" id="PF09250">
    <property type="entry name" value="Prim-Pol"/>
    <property type="match status" value="1"/>
</dbReference>
<evidence type="ECO:0000259" key="1">
    <source>
        <dbReference type="SMART" id="SM00943"/>
    </source>
</evidence>
<gene>
    <name evidence="2" type="ORF">C0029_16895</name>
</gene>
<reference evidence="2 3" key="1">
    <citation type="submission" date="2018-01" db="EMBL/GenBank/DDBJ databases">
        <title>The draft genome sequence of Halioglobus japonicus S1-36.</title>
        <authorList>
            <person name="Du Z.-J."/>
            <person name="Shi M.-J."/>
        </authorList>
    </citation>
    <scope>NUCLEOTIDE SEQUENCE [LARGE SCALE GENOMIC DNA]</scope>
    <source>
        <strain evidence="2 3">S1-36</strain>
    </source>
</reference>
<dbReference type="Pfam" id="PF13481">
    <property type="entry name" value="AAA_25"/>
    <property type="match status" value="1"/>
</dbReference>
<sequence length="698" mass="77230">MYNNSLAGGSASPAASTLLPAIVQHDLDEPAWLKWIKTLSPPPKPVNTPPGEPETMVDAALRWHQFGLQVIPVVPDTKQPACKWDPWLAALSPSNINLHWSRHPDHQVGAIAGPDLIVFDADTPEAEVAFNQLMKALDVSCNHIVSTSRGEHYYFRLAPGAVAKSDSHSTMKHPERLDIKTGRALVVLPPSPGKVMSLEEAESVTDLNQIDQAFVDAVYHHNGRNIPREPENRGLHNPSLELHHSRLCEINALLDHIDPDCSYDDWRTVLMAVHHESGGSDDGLALVDSWSSKGNKYPGTAKVEKKWRSFDQFGGFPVTIGSIRHLVSDAGTNPADICAEEFEVVEEDNTPSSEAHAWAKFSLRGMSSQFEAEMQDQVPILGDIAIRGQWTVLYAPPNAGKTLLTLKLVTEGIQSGKIDPEQVYYINADDNHHGLTYKLKLAEEHGFHMLAPGYQDFRADSFLDYLQTLNRNGQAKNTVVFLDTLKKFTDLMDKRRASDFGREVREFTSKGGTMICLAHVNKNRGADEKLVFAGTTDITDDADCYYVIDTLSDENDVRTVEFENRKSRGMVPKRAVYQYSTATGIGYRDLLDSVQRVDDTQATALKTALSAAADPRQPVIKAIVAAIKSGTTAKTRLIEEAAKTTGESKRQVQNVLETETGDNPTAHKWNFTIGERGMMNYELLSLDDDIADLEDLQN</sequence>
<dbReference type="Pfam" id="PF08707">
    <property type="entry name" value="PriCT_2"/>
    <property type="match status" value="1"/>
</dbReference>
<dbReference type="InterPro" id="IPR014819">
    <property type="entry name" value="PriCT_2"/>
</dbReference>
<dbReference type="InterPro" id="IPR027417">
    <property type="entry name" value="P-loop_NTPase"/>
</dbReference>
<accession>A0AAP8MBQ5</accession>
<dbReference type="AlphaFoldDB" id="A0AAP8MBQ5"/>
<organism evidence="2 3">
    <name type="scientific">Halioglobus japonicus</name>
    <dbReference type="NCBI Taxonomy" id="930805"/>
    <lineage>
        <taxon>Bacteria</taxon>
        <taxon>Pseudomonadati</taxon>
        <taxon>Pseudomonadota</taxon>
        <taxon>Gammaproteobacteria</taxon>
        <taxon>Cellvibrionales</taxon>
        <taxon>Halieaceae</taxon>
        <taxon>Halioglobus</taxon>
    </lineage>
</organism>
<dbReference type="GO" id="GO:0016817">
    <property type="term" value="F:hydrolase activity, acting on acid anhydrides"/>
    <property type="evidence" value="ECO:0007669"/>
    <property type="project" value="InterPro"/>
</dbReference>
<dbReference type="EMBL" id="PKUR01000005">
    <property type="protein sequence ID" value="PLW84684.1"/>
    <property type="molecule type" value="Genomic_DNA"/>
</dbReference>
<dbReference type="Proteomes" id="UP000235162">
    <property type="component" value="Unassembled WGS sequence"/>
</dbReference>